<dbReference type="EMBL" id="MNPJ01000014">
    <property type="protein sequence ID" value="OQS55050.1"/>
    <property type="molecule type" value="Genomic_DNA"/>
</dbReference>
<comment type="caution">
    <text evidence="1">The sequence shown here is derived from an EMBL/GenBank/DDBJ whole genome shotgun (WGS) entry which is preliminary data.</text>
</comment>
<gene>
    <name evidence="1" type="ORF">EHP00_354</name>
</gene>
<dbReference type="AlphaFoldDB" id="A0A1W0E720"/>
<reference evidence="1 2" key="1">
    <citation type="journal article" date="2017" name="Environ. Microbiol.">
        <title>Decay of the glycolytic pathway and adaptation to intranuclear parasitism within Enterocytozoonidae microsporidia.</title>
        <authorList>
            <person name="Wiredu Boakye D."/>
            <person name="Jaroenlak P."/>
            <person name="Prachumwat A."/>
            <person name="Williams T.A."/>
            <person name="Bateman K.S."/>
            <person name="Itsathitphaisarn O."/>
            <person name="Sritunyalucksana K."/>
            <person name="Paszkiewicz K.H."/>
            <person name="Moore K.A."/>
            <person name="Stentiford G.D."/>
            <person name="Williams B.A."/>
        </authorList>
    </citation>
    <scope>NUCLEOTIDE SEQUENCE [LARGE SCALE GENOMIC DNA]</scope>
    <source>
        <strain evidence="1 2">TH1</strain>
    </source>
</reference>
<organism evidence="1 2">
    <name type="scientific">Ecytonucleospora hepatopenaei</name>
    <dbReference type="NCBI Taxonomy" id="646526"/>
    <lineage>
        <taxon>Eukaryota</taxon>
        <taxon>Fungi</taxon>
        <taxon>Fungi incertae sedis</taxon>
        <taxon>Microsporidia</taxon>
        <taxon>Enterocytozoonidae</taxon>
        <taxon>Ecytonucleospora</taxon>
    </lineage>
</organism>
<protein>
    <submittedName>
        <fullName evidence="1">Uncharacterized protein</fullName>
    </submittedName>
</protein>
<accession>A0A1W0E720</accession>
<dbReference type="Proteomes" id="UP000192758">
    <property type="component" value="Unassembled WGS sequence"/>
</dbReference>
<proteinExistence type="predicted"/>
<sequence>MKNNLNDEIIEKIACTVNFLEKRQMCFNELKRIKKTEATEFENEVLDIYKKIFIINLGFNIEFIDLAKAFASNNTTVQKYACYGVMFEQYQDKGVLLNSIIEKNIKKGYIFVKYINLIGNFSKNNNCFGELLDKILKIDNETINYNKLKYNSKLTIANFKHNNLKEIPLNNSKLDFFIWSQLFLKYDFTVGEKEVYFYYPRFILKRSFFIDNVFKCC</sequence>
<name>A0A1W0E720_9MICR</name>
<dbReference type="VEuPathDB" id="MicrosporidiaDB:EHP00_354"/>
<evidence type="ECO:0000313" key="1">
    <source>
        <dbReference type="EMBL" id="OQS55050.1"/>
    </source>
</evidence>
<keyword evidence="2" id="KW-1185">Reference proteome</keyword>
<evidence type="ECO:0000313" key="2">
    <source>
        <dbReference type="Proteomes" id="UP000192758"/>
    </source>
</evidence>